<comment type="caution">
    <text evidence="2">The sequence shown here is derived from an EMBL/GenBank/DDBJ whole genome shotgun (WGS) entry which is preliminary data.</text>
</comment>
<keyword evidence="3" id="KW-1185">Reference proteome</keyword>
<feature type="region of interest" description="Disordered" evidence="1">
    <location>
        <begin position="1"/>
        <end position="54"/>
    </location>
</feature>
<evidence type="ECO:0000256" key="1">
    <source>
        <dbReference type="SAM" id="MobiDB-lite"/>
    </source>
</evidence>
<reference evidence="2" key="1">
    <citation type="journal article" date="2019" name="bioRxiv">
        <title>The Genome of the Zebra Mussel, Dreissena polymorpha: A Resource for Invasive Species Research.</title>
        <authorList>
            <person name="McCartney M.A."/>
            <person name="Auch B."/>
            <person name="Kono T."/>
            <person name="Mallez S."/>
            <person name="Zhang Y."/>
            <person name="Obille A."/>
            <person name="Becker A."/>
            <person name="Abrahante J.E."/>
            <person name="Garbe J."/>
            <person name="Badalamenti J.P."/>
            <person name="Herman A."/>
            <person name="Mangelson H."/>
            <person name="Liachko I."/>
            <person name="Sullivan S."/>
            <person name="Sone E.D."/>
            <person name="Koren S."/>
            <person name="Silverstein K.A.T."/>
            <person name="Beckman K.B."/>
            <person name="Gohl D.M."/>
        </authorList>
    </citation>
    <scope>NUCLEOTIDE SEQUENCE</scope>
    <source>
        <strain evidence="2">Duluth1</strain>
        <tissue evidence="2">Whole animal</tissue>
    </source>
</reference>
<accession>A0A9D4QLP7</accession>
<organism evidence="2 3">
    <name type="scientific">Dreissena polymorpha</name>
    <name type="common">Zebra mussel</name>
    <name type="synonym">Mytilus polymorpha</name>
    <dbReference type="NCBI Taxonomy" id="45954"/>
    <lineage>
        <taxon>Eukaryota</taxon>
        <taxon>Metazoa</taxon>
        <taxon>Spiralia</taxon>
        <taxon>Lophotrochozoa</taxon>
        <taxon>Mollusca</taxon>
        <taxon>Bivalvia</taxon>
        <taxon>Autobranchia</taxon>
        <taxon>Heteroconchia</taxon>
        <taxon>Euheterodonta</taxon>
        <taxon>Imparidentia</taxon>
        <taxon>Neoheterodontei</taxon>
        <taxon>Myida</taxon>
        <taxon>Dreissenoidea</taxon>
        <taxon>Dreissenidae</taxon>
        <taxon>Dreissena</taxon>
    </lineage>
</organism>
<dbReference type="Proteomes" id="UP000828390">
    <property type="component" value="Unassembled WGS sequence"/>
</dbReference>
<protein>
    <submittedName>
        <fullName evidence="2">Uncharacterized protein</fullName>
    </submittedName>
</protein>
<dbReference type="EMBL" id="JAIWYP010000004">
    <property type="protein sequence ID" value="KAH3834782.1"/>
    <property type="molecule type" value="Genomic_DNA"/>
</dbReference>
<name>A0A9D4QLP7_DREPO</name>
<evidence type="ECO:0000313" key="2">
    <source>
        <dbReference type="EMBL" id="KAH3834782.1"/>
    </source>
</evidence>
<proteinExistence type="predicted"/>
<gene>
    <name evidence="2" type="ORF">DPMN_108117</name>
</gene>
<sequence length="54" mass="5458">MELTETISKHRGQGKSVTDLRSSGAGPGPWPSSTEAVPGTSTHATESAPGSCMS</sequence>
<reference evidence="2" key="2">
    <citation type="submission" date="2020-11" db="EMBL/GenBank/DDBJ databases">
        <authorList>
            <person name="McCartney M.A."/>
            <person name="Auch B."/>
            <person name="Kono T."/>
            <person name="Mallez S."/>
            <person name="Becker A."/>
            <person name="Gohl D.M."/>
            <person name="Silverstein K.A.T."/>
            <person name="Koren S."/>
            <person name="Bechman K.B."/>
            <person name="Herman A."/>
            <person name="Abrahante J.E."/>
            <person name="Garbe J."/>
        </authorList>
    </citation>
    <scope>NUCLEOTIDE SEQUENCE</scope>
    <source>
        <strain evidence="2">Duluth1</strain>
        <tissue evidence="2">Whole animal</tissue>
    </source>
</reference>
<evidence type="ECO:0000313" key="3">
    <source>
        <dbReference type="Proteomes" id="UP000828390"/>
    </source>
</evidence>
<dbReference type="AlphaFoldDB" id="A0A9D4QLP7"/>